<dbReference type="InterPro" id="IPR046357">
    <property type="entry name" value="PPIase_dom_sf"/>
</dbReference>
<feature type="compositionally biased region" description="Low complexity" evidence="6">
    <location>
        <begin position="10"/>
        <end position="20"/>
    </location>
</feature>
<dbReference type="PROSITE" id="PS50059">
    <property type="entry name" value="FKBP_PPIASE"/>
    <property type="match status" value="1"/>
</dbReference>
<feature type="domain" description="PPIase FKBP-type" evidence="7">
    <location>
        <begin position="160"/>
        <end position="268"/>
    </location>
</feature>
<evidence type="ECO:0000256" key="6">
    <source>
        <dbReference type="SAM" id="MobiDB-lite"/>
    </source>
</evidence>
<dbReference type="Pfam" id="PF00254">
    <property type="entry name" value="FKBP_C"/>
    <property type="match status" value="1"/>
</dbReference>
<comment type="catalytic activity">
    <reaction evidence="1 5">
        <text>[protein]-peptidylproline (omega=180) = [protein]-peptidylproline (omega=0)</text>
        <dbReference type="Rhea" id="RHEA:16237"/>
        <dbReference type="Rhea" id="RHEA-COMP:10747"/>
        <dbReference type="Rhea" id="RHEA-COMP:10748"/>
        <dbReference type="ChEBI" id="CHEBI:83833"/>
        <dbReference type="ChEBI" id="CHEBI:83834"/>
        <dbReference type="EC" id="5.2.1.8"/>
    </reaction>
</comment>
<evidence type="ECO:0000256" key="2">
    <source>
        <dbReference type="ARBA" id="ARBA00013194"/>
    </source>
</evidence>
<evidence type="ECO:0000256" key="3">
    <source>
        <dbReference type="ARBA" id="ARBA00023110"/>
    </source>
</evidence>
<feature type="compositionally biased region" description="Low complexity" evidence="6">
    <location>
        <begin position="63"/>
        <end position="73"/>
    </location>
</feature>
<evidence type="ECO:0000313" key="8">
    <source>
        <dbReference type="EMBL" id="GLI65625.1"/>
    </source>
</evidence>
<keyword evidence="9" id="KW-1185">Reference proteome</keyword>
<proteinExistence type="predicted"/>
<dbReference type="SUPFAM" id="SSF54534">
    <property type="entry name" value="FKBP-like"/>
    <property type="match status" value="1"/>
</dbReference>
<feature type="region of interest" description="Disordered" evidence="6">
    <location>
        <begin position="55"/>
        <end position="82"/>
    </location>
</feature>
<dbReference type="PANTHER" id="PTHR43811">
    <property type="entry name" value="FKBP-TYPE PEPTIDYL-PROLYL CIS-TRANS ISOMERASE FKPA"/>
    <property type="match status" value="1"/>
</dbReference>
<evidence type="ECO:0000256" key="1">
    <source>
        <dbReference type="ARBA" id="ARBA00000971"/>
    </source>
</evidence>
<feature type="region of interest" description="Disordered" evidence="6">
    <location>
        <begin position="105"/>
        <end position="127"/>
    </location>
</feature>
<keyword evidence="4 5" id="KW-0413">Isomerase</keyword>
<evidence type="ECO:0000256" key="5">
    <source>
        <dbReference type="PROSITE-ProRule" id="PRU00277"/>
    </source>
</evidence>
<evidence type="ECO:0000256" key="4">
    <source>
        <dbReference type="ARBA" id="ARBA00023235"/>
    </source>
</evidence>
<dbReference type="PANTHER" id="PTHR43811:SF26">
    <property type="entry name" value="PEPTIDYL-PROLYL CIS-TRANS ISOMERASE FKBP16-1, CHLOROPLASTIC"/>
    <property type="match status" value="1"/>
</dbReference>
<comment type="caution">
    <text evidence="8">The sequence shown here is derived from an EMBL/GenBank/DDBJ whole genome shotgun (WGS) entry which is preliminary data.</text>
</comment>
<evidence type="ECO:0000313" key="9">
    <source>
        <dbReference type="Proteomes" id="UP001165090"/>
    </source>
</evidence>
<dbReference type="EC" id="5.2.1.8" evidence="2 5"/>
<dbReference type="Gene3D" id="3.10.50.40">
    <property type="match status" value="1"/>
</dbReference>
<sequence>MQRRLAPMKASSASSSASSSPLIPPRTSLIRRPLRNVSSRVLVLPSQVQHLHALPPSAPILPPSSITTTTTPSTLPPTLPSTTHTRRNFLLLLSSSTSPFLFPRPPPAGAKLNASTDPGDWSSPGLGAPVDPSQPSFVKLPSGVRFQDLNLGSGPVAGPGDTVLFDYVLRRSNGYFIYGTVEGVSFQPRDVPTSPVASKLGAGELIPGLEEVLYGMSPGSKRRALVPPELGYVVGGELPQPPTFATKRQLETHRREPLLFEVQMLRVGGRKQ</sequence>
<feature type="region of interest" description="Disordered" evidence="6">
    <location>
        <begin position="1"/>
        <end position="27"/>
    </location>
</feature>
<organism evidence="8 9">
    <name type="scientific">Volvox africanus</name>
    <dbReference type="NCBI Taxonomy" id="51714"/>
    <lineage>
        <taxon>Eukaryota</taxon>
        <taxon>Viridiplantae</taxon>
        <taxon>Chlorophyta</taxon>
        <taxon>core chlorophytes</taxon>
        <taxon>Chlorophyceae</taxon>
        <taxon>CS clade</taxon>
        <taxon>Chlamydomonadales</taxon>
        <taxon>Volvocaceae</taxon>
        <taxon>Volvox</taxon>
    </lineage>
</organism>
<name>A0ABQ5S6T1_9CHLO</name>
<dbReference type="InterPro" id="IPR001179">
    <property type="entry name" value="PPIase_FKBP_dom"/>
</dbReference>
<gene>
    <name evidence="8" type="ORF">VaNZ11_009195</name>
</gene>
<dbReference type="Proteomes" id="UP001165090">
    <property type="component" value="Unassembled WGS sequence"/>
</dbReference>
<reference evidence="8 9" key="1">
    <citation type="journal article" date="2023" name="IScience">
        <title>Expanded male sex-determining region conserved during the evolution of homothallism in the green alga Volvox.</title>
        <authorList>
            <person name="Yamamoto K."/>
            <person name="Matsuzaki R."/>
            <person name="Mahakham W."/>
            <person name="Heman W."/>
            <person name="Sekimoto H."/>
            <person name="Kawachi M."/>
            <person name="Minakuchi Y."/>
            <person name="Toyoda A."/>
            <person name="Nozaki H."/>
        </authorList>
    </citation>
    <scope>NUCLEOTIDE SEQUENCE [LARGE SCALE GENOMIC DNA]</scope>
    <source>
        <strain evidence="8 9">NIES-4468</strain>
    </source>
</reference>
<dbReference type="EMBL" id="BSDZ01000024">
    <property type="protein sequence ID" value="GLI65625.1"/>
    <property type="molecule type" value="Genomic_DNA"/>
</dbReference>
<protein>
    <recommendedName>
        <fullName evidence="2 5">peptidylprolyl isomerase</fullName>
        <ecNumber evidence="2 5">5.2.1.8</ecNumber>
    </recommendedName>
</protein>
<accession>A0ABQ5S6T1</accession>
<evidence type="ECO:0000259" key="7">
    <source>
        <dbReference type="PROSITE" id="PS50059"/>
    </source>
</evidence>
<keyword evidence="3 5" id="KW-0697">Rotamase</keyword>